<evidence type="ECO:0000256" key="1">
    <source>
        <dbReference type="SAM" id="MobiDB-lite"/>
    </source>
</evidence>
<organism evidence="2 3">
    <name type="scientific">Emericellopsis atlantica</name>
    <dbReference type="NCBI Taxonomy" id="2614577"/>
    <lineage>
        <taxon>Eukaryota</taxon>
        <taxon>Fungi</taxon>
        <taxon>Dikarya</taxon>
        <taxon>Ascomycota</taxon>
        <taxon>Pezizomycotina</taxon>
        <taxon>Sordariomycetes</taxon>
        <taxon>Hypocreomycetidae</taxon>
        <taxon>Hypocreales</taxon>
        <taxon>Bionectriaceae</taxon>
        <taxon>Emericellopsis</taxon>
    </lineage>
</organism>
<dbReference type="RefSeq" id="XP_046122553.1">
    <property type="nucleotide sequence ID" value="XM_046261876.1"/>
</dbReference>
<feature type="compositionally biased region" description="Acidic residues" evidence="1">
    <location>
        <begin position="78"/>
        <end position="90"/>
    </location>
</feature>
<evidence type="ECO:0000313" key="3">
    <source>
        <dbReference type="Proteomes" id="UP000887229"/>
    </source>
</evidence>
<reference evidence="2" key="1">
    <citation type="journal article" date="2021" name="IMA Fungus">
        <title>Genomic characterization of three marine fungi, including Emericellopsis atlantica sp. nov. with signatures of a generalist lifestyle and marine biomass degradation.</title>
        <authorList>
            <person name="Hagestad O.C."/>
            <person name="Hou L."/>
            <person name="Andersen J.H."/>
            <person name="Hansen E.H."/>
            <person name="Altermark B."/>
            <person name="Li C."/>
            <person name="Kuhnert E."/>
            <person name="Cox R.J."/>
            <person name="Crous P.W."/>
            <person name="Spatafora J.W."/>
            <person name="Lail K."/>
            <person name="Amirebrahimi M."/>
            <person name="Lipzen A."/>
            <person name="Pangilinan J."/>
            <person name="Andreopoulos W."/>
            <person name="Hayes R.D."/>
            <person name="Ng V."/>
            <person name="Grigoriev I.V."/>
            <person name="Jackson S.A."/>
            <person name="Sutton T.D.S."/>
            <person name="Dobson A.D.W."/>
            <person name="Rama T."/>
        </authorList>
    </citation>
    <scope>NUCLEOTIDE SEQUENCE</scope>
    <source>
        <strain evidence="2">TS7</strain>
    </source>
</reference>
<feature type="region of interest" description="Disordered" evidence="1">
    <location>
        <begin position="1"/>
        <end position="24"/>
    </location>
</feature>
<comment type="caution">
    <text evidence="2">The sequence shown here is derived from an EMBL/GenBank/DDBJ whole genome shotgun (WGS) entry which is preliminary data.</text>
</comment>
<dbReference type="AlphaFoldDB" id="A0A9P8CSY8"/>
<sequence length="274" mass="30200">MAFGAATHEDSTPNRLDSIFGEARGDDIIPNRLGNIFGEARPDDTDIVRSLRDTENLHARHLHNAATTDDRPPSSSDGSDDAESSADDETEGRANFSPTDVDFVRSLLPPTFIRAAYILAAYIQPDEPPYFLYGQGHHMYGTMDRWAQSDVVSSRALGWSLKSGGRVDEDFGMDVIKSQPERQQSILFWEDCSKLHTRPTISPAFRFNMTPGYAWLNLLVRPKIEPVDREASPPRGNLGSATRGNFAASERGSHSVSSGDWIQAGLRSCCLTIA</sequence>
<protein>
    <submittedName>
        <fullName evidence="2">Uncharacterized protein</fullName>
    </submittedName>
</protein>
<dbReference type="Proteomes" id="UP000887229">
    <property type="component" value="Unassembled WGS sequence"/>
</dbReference>
<keyword evidence="3" id="KW-1185">Reference proteome</keyword>
<dbReference type="EMBL" id="MU251243">
    <property type="protein sequence ID" value="KAG9258629.1"/>
    <property type="molecule type" value="Genomic_DNA"/>
</dbReference>
<gene>
    <name evidence="2" type="ORF">F5Z01DRAFT_632704</name>
</gene>
<proteinExistence type="predicted"/>
<name>A0A9P8CSY8_9HYPO</name>
<evidence type="ECO:0000313" key="2">
    <source>
        <dbReference type="EMBL" id="KAG9258629.1"/>
    </source>
</evidence>
<accession>A0A9P8CSY8</accession>
<feature type="region of interest" description="Disordered" evidence="1">
    <location>
        <begin position="229"/>
        <end position="258"/>
    </location>
</feature>
<feature type="region of interest" description="Disordered" evidence="1">
    <location>
        <begin position="61"/>
        <end position="97"/>
    </location>
</feature>
<dbReference type="GeneID" id="70292779"/>